<comment type="caution">
    <text evidence="1">The sequence shown here is derived from an EMBL/GenBank/DDBJ whole genome shotgun (WGS) entry which is preliminary data.</text>
</comment>
<name>A0A645F214_9ZZZZ</name>
<sequence length="93" mass="10691">MLFIQKVGGLIQKQYFWLLEKQLCQDDFCALPAAQLFKNFIHTDGCNAKPRRHTVNMAFNGIEIPVLQGFLQIGRLVDQLFTGILHHFFVQAV</sequence>
<gene>
    <name evidence="1" type="ORF">SDC9_153949</name>
</gene>
<dbReference type="EMBL" id="VSSQ01052624">
    <property type="protein sequence ID" value="MPN06693.1"/>
    <property type="molecule type" value="Genomic_DNA"/>
</dbReference>
<reference evidence="1" key="1">
    <citation type="submission" date="2019-08" db="EMBL/GenBank/DDBJ databases">
        <authorList>
            <person name="Kucharzyk K."/>
            <person name="Murdoch R.W."/>
            <person name="Higgins S."/>
            <person name="Loffler F."/>
        </authorList>
    </citation>
    <scope>NUCLEOTIDE SEQUENCE</scope>
</reference>
<protein>
    <submittedName>
        <fullName evidence="1">Uncharacterized protein</fullName>
    </submittedName>
</protein>
<evidence type="ECO:0000313" key="1">
    <source>
        <dbReference type="EMBL" id="MPN06693.1"/>
    </source>
</evidence>
<dbReference type="AlphaFoldDB" id="A0A645F214"/>
<proteinExistence type="predicted"/>
<accession>A0A645F214</accession>
<organism evidence="1">
    <name type="scientific">bioreactor metagenome</name>
    <dbReference type="NCBI Taxonomy" id="1076179"/>
    <lineage>
        <taxon>unclassified sequences</taxon>
        <taxon>metagenomes</taxon>
        <taxon>ecological metagenomes</taxon>
    </lineage>
</organism>